<name>A0A838ZMD2_9FLAO</name>
<dbReference type="EMBL" id="JACDZE010000001">
    <property type="protein sequence ID" value="MBA5629684.1"/>
    <property type="molecule type" value="Genomic_DNA"/>
</dbReference>
<evidence type="ECO:0000259" key="1">
    <source>
        <dbReference type="SMART" id="SM00089"/>
    </source>
</evidence>
<protein>
    <recommendedName>
        <fullName evidence="1">PKD/Chitinase domain-containing protein</fullName>
    </recommendedName>
</protein>
<dbReference type="AlphaFoldDB" id="A0A838ZMD2"/>
<evidence type="ECO:0000313" key="3">
    <source>
        <dbReference type="Proteomes" id="UP000552241"/>
    </source>
</evidence>
<keyword evidence="3" id="KW-1185">Reference proteome</keyword>
<proteinExistence type="predicted"/>
<evidence type="ECO:0000313" key="2">
    <source>
        <dbReference type="EMBL" id="MBA5629684.1"/>
    </source>
</evidence>
<dbReference type="InterPro" id="IPR022409">
    <property type="entry name" value="PKD/Chitinase_dom"/>
</dbReference>
<comment type="caution">
    <text evidence="2">The sequence shown here is derived from an EMBL/GenBank/DDBJ whole genome shotgun (WGS) entry which is preliminary data.</text>
</comment>
<gene>
    <name evidence="2" type="ORF">HU137_07865</name>
</gene>
<accession>A0A838ZMD2</accession>
<dbReference type="Proteomes" id="UP000552241">
    <property type="component" value="Unassembled WGS sequence"/>
</dbReference>
<sequence length="512" mass="55745">MKNIFKILSIFIIPLLFGCSDDDGLTDVDNGAPVNLAMDFTITQDNSGLVTILPTGENANAFQVDFGDGSELSEKFAPGGSLEHIYPEGSYEVKLIATNLSGDQTEYVQTLDVSFAAPENLVVTITRDSVNPFIVQVQAEADFETNFLVYFGETTPEDPISILEGETATHEYQNIGTYTITVIAQSGGTQTTTYTEEIQIFHPMGLPVTFENPDLNYLFYTFGGGEPVLPIIDNPAPNGVNNSAKVAEYTKPAGSETWAGTVLTLNESIDFSTSNKLSVDVYSPAAGTPVLLKLEDHTNPDIFVETIVNTTTSGQWERLVFEMAIDPTQSYTNVVLFFNFNVSGAGETYYFDNIQKVPMALPLDFEVFAPEDYVFTGFGGAGSAVELNPFVDGTNPSEHVVKGNKGMNAETWAGTFINLDQAVDFSQGSKISMKFRSPQAGVTVLVKFENPDDATLFVEAPAVTTVADGWETIEADFTGMPLGNWKRLVVFYDFGNPGTGTDYYFDDVEQVN</sequence>
<feature type="domain" description="PKD/Chitinase" evidence="1">
    <location>
        <begin position="120"/>
        <end position="203"/>
    </location>
</feature>
<dbReference type="Gene3D" id="2.60.120.260">
    <property type="entry name" value="Galactose-binding domain-like"/>
    <property type="match status" value="2"/>
</dbReference>
<dbReference type="SUPFAM" id="SSF49299">
    <property type="entry name" value="PKD domain"/>
    <property type="match status" value="2"/>
</dbReference>
<dbReference type="InterPro" id="IPR013783">
    <property type="entry name" value="Ig-like_fold"/>
</dbReference>
<dbReference type="PROSITE" id="PS51257">
    <property type="entry name" value="PROKAR_LIPOPROTEIN"/>
    <property type="match status" value="1"/>
</dbReference>
<organism evidence="2 3">
    <name type="scientific">Moheibacter lacus</name>
    <dbReference type="NCBI Taxonomy" id="2745851"/>
    <lineage>
        <taxon>Bacteria</taxon>
        <taxon>Pseudomonadati</taxon>
        <taxon>Bacteroidota</taxon>
        <taxon>Flavobacteriia</taxon>
        <taxon>Flavobacteriales</taxon>
        <taxon>Weeksellaceae</taxon>
        <taxon>Moheibacter</taxon>
    </lineage>
</organism>
<dbReference type="Gene3D" id="2.60.40.10">
    <property type="entry name" value="Immunoglobulins"/>
    <property type="match status" value="2"/>
</dbReference>
<dbReference type="InterPro" id="IPR035986">
    <property type="entry name" value="PKD_dom_sf"/>
</dbReference>
<feature type="domain" description="PKD/Chitinase" evidence="1">
    <location>
        <begin position="37"/>
        <end position="111"/>
    </location>
</feature>
<dbReference type="SMART" id="SM00089">
    <property type="entry name" value="PKD"/>
    <property type="match status" value="2"/>
</dbReference>
<reference evidence="2 3" key="1">
    <citation type="submission" date="2020-07" db="EMBL/GenBank/DDBJ databases">
        <title>Moheibacter lacus sp. nov., a member of the family Flavobacteriaceae isolated from freshwater lake sediment.</title>
        <authorList>
            <person name="Liu Y."/>
        </authorList>
    </citation>
    <scope>NUCLEOTIDE SEQUENCE [LARGE SCALE GENOMIC DNA]</scope>
    <source>
        <strain evidence="2 3">BDHS18</strain>
    </source>
</reference>
<dbReference type="RefSeq" id="WP_182043228.1">
    <property type="nucleotide sequence ID" value="NZ_JACDZE010000001.1"/>
</dbReference>